<name>A0A0M9ABT2_9HYME</name>
<protein>
    <submittedName>
        <fullName evidence="1">Uncharacterized protein</fullName>
    </submittedName>
</protein>
<accession>A0A0M9ABT2</accession>
<dbReference type="AlphaFoldDB" id="A0A0M9ABT2"/>
<sequence>MSMTNLHKVLKMGKVQSRITRDIEITRRALFCDKCSSTKQLRKVMMNLLKDPDNCGKRKKLWTTAVPNVLASNSSFTARQIAEEDGCIKCQGCSTSFKESRTFETRILVEAKA</sequence>
<organism evidence="1 2">
    <name type="scientific">Melipona quadrifasciata</name>
    <dbReference type="NCBI Taxonomy" id="166423"/>
    <lineage>
        <taxon>Eukaryota</taxon>
        <taxon>Metazoa</taxon>
        <taxon>Ecdysozoa</taxon>
        <taxon>Arthropoda</taxon>
        <taxon>Hexapoda</taxon>
        <taxon>Insecta</taxon>
        <taxon>Pterygota</taxon>
        <taxon>Neoptera</taxon>
        <taxon>Endopterygota</taxon>
        <taxon>Hymenoptera</taxon>
        <taxon>Apocrita</taxon>
        <taxon>Aculeata</taxon>
        <taxon>Apoidea</taxon>
        <taxon>Anthophila</taxon>
        <taxon>Apidae</taxon>
        <taxon>Melipona</taxon>
    </lineage>
</organism>
<dbReference type="Proteomes" id="UP000053105">
    <property type="component" value="Unassembled WGS sequence"/>
</dbReference>
<keyword evidence="2" id="KW-1185">Reference proteome</keyword>
<proteinExistence type="predicted"/>
<dbReference type="EMBL" id="KQ435688">
    <property type="protein sequence ID" value="KOX81317.1"/>
    <property type="molecule type" value="Genomic_DNA"/>
</dbReference>
<gene>
    <name evidence="1" type="ORF">WN51_12305</name>
</gene>
<evidence type="ECO:0000313" key="2">
    <source>
        <dbReference type="Proteomes" id="UP000053105"/>
    </source>
</evidence>
<reference evidence="1 2" key="1">
    <citation type="submission" date="2015-07" db="EMBL/GenBank/DDBJ databases">
        <title>The genome of Melipona quadrifasciata.</title>
        <authorList>
            <person name="Pan H."/>
            <person name="Kapheim K."/>
        </authorList>
    </citation>
    <scope>NUCLEOTIDE SEQUENCE [LARGE SCALE GENOMIC DNA]</scope>
    <source>
        <strain evidence="1">0111107301</strain>
        <tissue evidence="1">Whole body</tissue>
    </source>
</reference>
<evidence type="ECO:0000313" key="1">
    <source>
        <dbReference type="EMBL" id="KOX81317.1"/>
    </source>
</evidence>
<dbReference type="OrthoDB" id="10582472at2759"/>